<dbReference type="GO" id="GO:0016874">
    <property type="term" value="F:ligase activity"/>
    <property type="evidence" value="ECO:0007669"/>
    <property type="project" value="UniProtKB-KW"/>
</dbReference>
<dbReference type="SUPFAM" id="SSF55144">
    <property type="entry name" value="LigT-like"/>
    <property type="match status" value="1"/>
</dbReference>
<accession>A0AAE6ZKY4</accession>
<reference evidence="2" key="1">
    <citation type="submission" date="2020-04" db="EMBL/GenBank/DDBJ databases">
        <authorList>
            <person name="Kittiwongwattana C."/>
        </authorList>
    </citation>
    <scope>NUCLEOTIDE SEQUENCE [LARGE SCALE GENOMIC DNA]</scope>
    <source>
        <strain evidence="2">1310</strain>
    </source>
</reference>
<name>A0AAE6ZKY4_9BACT</name>
<proteinExistence type="predicted"/>
<protein>
    <submittedName>
        <fullName evidence="1">2'-5' RNA ligase family protein</fullName>
    </submittedName>
</protein>
<dbReference type="InterPro" id="IPR009097">
    <property type="entry name" value="Cyclic_Pdiesterase"/>
</dbReference>
<keyword evidence="1" id="KW-0436">Ligase</keyword>
<dbReference type="EMBL" id="CP051205">
    <property type="protein sequence ID" value="QJB34043.1"/>
    <property type="molecule type" value="Genomic_DNA"/>
</dbReference>
<sequence>MRRGNYAQLSLFSCYEYFLLLSPGQAIVRKVAAMKSLLAGMIRIPSYNLGSIAHISLMKFQITEDDQSVIRRVAHAVEGFREFDVQFGGAGIFHHGTTGTLMLQPANSDRIHRLHGTIMTEFRRRRLIRPHITIARNVANEELLKVNLRDFDCYDSFCCNKVTILKKAVEAPHYEVLQEVPFTPGKIF</sequence>
<dbReference type="Gene3D" id="3.90.1140.10">
    <property type="entry name" value="Cyclic phosphodiesterase"/>
    <property type="match status" value="1"/>
</dbReference>
<organism evidence="1 2">
    <name type="scientific">Chitinophaga oryzae</name>
    <dbReference type="NCBI Taxonomy" id="2725414"/>
    <lineage>
        <taxon>Bacteria</taxon>
        <taxon>Pseudomonadati</taxon>
        <taxon>Bacteroidota</taxon>
        <taxon>Chitinophagia</taxon>
        <taxon>Chitinophagales</taxon>
        <taxon>Chitinophagaceae</taxon>
        <taxon>Chitinophaga</taxon>
    </lineage>
</organism>
<dbReference type="RefSeq" id="WP_168807721.1">
    <property type="nucleotide sequence ID" value="NZ_CP051205.1"/>
</dbReference>
<dbReference type="AlphaFoldDB" id="A0AAE6ZKY4"/>
<dbReference type="Proteomes" id="UP000502421">
    <property type="component" value="Chromosome"/>
</dbReference>
<evidence type="ECO:0000313" key="2">
    <source>
        <dbReference type="Proteomes" id="UP000502421"/>
    </source>
</evidence>
<gene>
    <name evidence="1" type="ORF">HF329_23235</name>
</gene>
<dbReference type="KEGG" id="coy:HF329_23235"/>
<evidence type="ECO:0000313" key="1">
    <source>
        <dbReference type="EMBL" id="QJB34043.1"/>
    </source>
</evidence>
<dbReference type="Pfam" id="PF13563">
    <property type="entry name" value="2_5_RNA_ligase2"/>
    <property type="match status" value="1"/>
</dbReference>